<accession>A0AAP0HTA9</accession>
<evidence type="ECO:0000256" key="12">
    <source>
        <dbReference type="ARBA" id="ARBA00022840"/>
    </source>
</evidence>
<evidence type="ECO:0000256" key="15">
    <source>
        <dbReference type="ARBA" id="ARBA00023157"/>
    </source>
</evidence>
<evidence type="ECO:0000256" key="3">
    <source>
        <dbReference type="ARBA" id="ARBA00022475"/>
    </source>
</evidence>
<dbReference type="PROSITE" id="PS50948">
    <property type="entry name" value="PAN"/>
    <property type="match status" value="1"/>
</dbReference>
<dbReference type="SUPFAM" id="SSF51110">
    <property type="entry name" value="alpha-D-mannose-specific plant lectins"/>
    <property type="match status" value="1"/>
</dbReference>
<evidence type="ECO:0000256" key="11">
    <source>
        <dbReference type="ARBA" id="ARBA00022777"/>
    </source>
</evidence>
<dbReference type="Gene3D" id="1.10.510.10">
    <property type="entry name" value="Transferase(Phosphotransferase) domain 1"/>
    <property type="match status" value="1"/>
</dbReference>
<dbReference type="SUPFAM" id="SSF56112">
    <property type="entry name" value="Protein kinase-like (PK-like)"/>
    <property type="match status" value="1"/>
</dbReference>
<organism evidence="24 25">
    <name type="scientific">Stephania japonica</name>
    <dbReference type="NCBI Taxonomy" id="461633"/>
    <lineage>
        <taxon>Eukaryota</taxon>
        <taxon>Viridiplantae</taxon>
        <taxon>Streptophyta</taxon>
        <taxon>Embryophyta</taxon>
        <taxon>Tracheophyta</taxon>
        <taxon>Spermatophyta</taxon>
        <taxon>Magnoliopsida</taxon>
        <taxon>Ranunculales</taxon>
        <taxon>Menispermaceae</taxon>
        <taxon>Menispermoideae</taxon>
        <taxon>Cissampelideae</taxon>
        <taxon>Stephania</taxon>
    </lineage>
</organism>
<comment type="subcellular location">
    <subcellularLocation>
        <location evidence="1">Cell membrane</location>
        <topology evidence="1">Single-pass type I membrane protein</topology>
    </subcellularLocation>
</comment>
<evidence type="ECO:0000259" key="23">
    <source>
        <dbReference type="PROSITE" id="PS50948"/>
    </source>
</evidence>
<keyword evidence="17" id="KW-0325">Glycoprotein</keyword>
<evidence type="ECO:0000256" key="5">
    <source>
        <dbReference type="ARBA" id="ARBA00022553"/>
    </source>
</evidence>
<evidence type="ECO:0000259" key="22">
    <source>
        <dbReference type="PROSITE" id="PS50927"/>
    </source>
</evidence>
<feature type="chain" id="PRO_5042891644" description="non-specific serine/threonine protein kinase" evidence="20">
    <location>
        <begin position="23"/>
        <end position="554"/>
    </location>
</feature>
<keyword evidence="3" id="KW-1003">Cell membrane</keyword>
<evidence type="ECO:0000256" key="14">
    <source>
        <dbReference type="ARBA" id="ARBA00023136"/>
    </source>
</evidence>
<dbReference type="GO" id="GO:0004674">
    <property type="term" value="F:protein serine/threonine kinase activity"/>
    <property type="evidence" value="ECO:0007669"/>
    <property type="project" value="UniProtKB-KW"/>
</dbReference>
<dbReference type="EC" id="2.7.11.1" evidence="2"/>
<dbReference type="Pfam" id="PF00069">
    <property type="entry name" value="Pkinase"/>
    <property type="match status" value="1"/>
</dbReference>
<comment type="caution">
    <text evidence="24">The sequence shown here is derived from an EMBL/GenBank/DDBJ whole genome shotgun (WGS) entry which is preliminary data.</text>
</comment>
<keyword evidence="5" id="KW-0597">Phosphoprotein</keyword>
<keyword evidence="11" id="KW-0418">Kinase</keyword>
<dbReference type="Gene3D" id="2.90.10.10">
    <property type="entry name" value="Bulb-type lectin domain"/>
    <property type="match status" value="1"/>
</dbReference>
<dbReference type="Pfam" id="PF01453">
    <property type="entry name" value="B_lectin"/>
    <property type="match status" value="1"/>
</dbReference>
<keyword evidence="10" id="KW-0547">Nucleotide-binding</keyword>
<keyword evidence="13" id="KW-1133">Transmembrane helix</keyword>
<keyword evidence="6" id="KW-0808">Transferase</keyword>
<dbReference type="InterPro" id="IPR008271">
    <property type="entry name" value="Ser/Thr_kinase_AS"/>
</dbReference>
<dbReference type="PROSITE" id="PS50927">
    <property type="entry name" value="BULB_LECTIN"/>
    <property type="match status" value="1"/>
</dbReference>
<evidence type="ECO:0000256" key="18">
    <source>
        <dbReference type="ARBA" id="ARBA00047899"/>
    </source>
</evidence>
<keyword evidence="15" id="KW-1015">Disulfide bond</keyword>
<dbReference type="Proteomes" id="UP001417504">
    <property type="component" value="Unassembled WGS sequence"/>
</dbReference>
<proteinExistence type="predicted"/>
<comment type="catalytic activity">
    <reaction evidence="19">
        <text>L-seryl-[protein] + ATP = O-phospho-L-seryl-[protein] + ADP + H(+)</text>
        <dbReference type="Rhea" id="RHEA:17989"/>
        <dbReference type="Rhea" id="RHEA-COMP:9863"/>
        <dbReference type="Rhea" id="RHEA-COMP:11604"/>
        <dbReference type="ChEBI" id="CHEBI:15378"/>
        <dbReference type="ChEBI" id="CHEBI:29999"/>
        <dbReference type="ChEBI" id="CHEBI:30616"/>
        <dbReference type="ChEBI" id="CHEBI:83421"/>
        <dbReference type="ChEBI" id="CHEBI:456216"/>
        <dbReference type="EC" id="2.7.11.1"/>
    </reaction>
</comment>
<reference evidence="24 25" key="1">
    <citation type="submission" date="2024-01" db="EMBL/GenBank/DDBJ databases">
        <title>Genome assemblies of Stephania.</title>
        <authorList>
            <person name="Yang L."/>
        </authorList>
    </citation>
    <scope>NUCLEOTIDE SEQUENCE [LARGE SCALE GENOMIC DNA]</scope>
    <source>
        <strain evidence="24">QJT</strain>
        <tissue evidence="24">Leaf</tissue>
    </source>
</reference>
<feature type="domain" description="Protein kinase" evidence="21">
    <location>
        <begin position="320"/>
        <end position="554"/>
    </location>
</feature>
<name>A0AAP0HTA9_9MAGN</name>
<dbReference type="InterPro" id="IPR011009">
    <property type="entry name" value="Kinase-like_dom_sf"/>
</dbReference>
<keyword evidence="9" id="KW-0430">Lectin</keyword>
<feature type="domain" description="Apple" evidence="23">
    <location>
        <begin position="311"/>
        <end position="392"/>
    </location>
</feature>
<dbReference type="PANTHER" id="PTHR32444:SF128">
    <property type="entry name" value="CURCULIN-LIKE (MANNOSE-BINDING) LECTIN FAMILY PROTEIN"/>
    <property type="match status" value="1"/>
</dbReference>
<dbReference type="CDD" id="cd00028">
    <property type="entry name" value="B_lectin"/>
    <property type="match status" value="1"/>
</dbReference>
<dbReference type="PANTHER" id="PTHR32444">
    <property type="entry name" value="BULB-TYPE LECTIN DOMAIN-CONTAINING PROTEIN"/>
    <property type="match status" value="1"/>
</dbReference>
<dbReference type="GO" id="GO:0005524">
    <property type="term" value="F:ATP binding"/>
    <property type="evidence" value="ECO:0007669"/>
    <property type="project" value="UniProtKB-KW"/>
</dbReference>
<evidence type="ECO:0000313" key="24">
    <source>
        <dbReference type="EMBL" id="KAK9095761.1"/>
    </source>
</evidence>
<dbReference type="Gene3D" id="3.30.200.20">
    <property type="entry name" value="Phosphorylase Kinase, domain 1"/>
    <property type="match status" value="1"/>
</dbReference>
<dbReference type="PROSITE" id="PS50011">
    <property type="entry name" value="PROTEIN_KINASE_DOM"/>
    <property type="match status" value="1"/>
</dbReference>
<evidence type="ECO:0000256" key="10">
    <source>
        <dbReference type="ARBA" id="ARBA00022741"/>
    </source>
</evidence>
<evidence type="ECO:0000256" key="20">
    <source>
        <dbReference type="SAM" id="SignalP"/>
    </source>
</evidence>
<keyword evidence="16" id="KW-0675">Receptor</keyword>
<evidence type="ECO:0000256" key="4">
    <source>
        <dbReference type="ARBA" id="ARBA00022527"/>
    </source>
</evidence>
<sequence length="554" mass="62056">MKTILLFLIFLWYYSCFQSSHAVDSITQGQEFVHGQELVSANQMFKLGFFIRGSFNNFFLGIWFNSLLVTNPVWVANREKPFPDSRGALSIDANGVMKIEDRAGNSFLFNSNKTISATAKSNVTATLLNNGNFVLVERTLDSAVERLIWQSFDHPTNTLLPGMKLSINLSTGENQSLTSWVSDKVPYSGAFTLGLHPNTSQLFIQRRGEIYWMSGPWSGKKFGLVPGLTSTEVSDFRGYNFSYVLDKDGKHFSFSDGLDSFPVLIWVMKPTGQLEVREMMKDGSTTPTHFADCRTIENATSGCEKPKMPSCRTGNEQFETRRGIMRTEGPLGDVVILTEGLSDCDLKCRHNCSCIAYASTDPNEQTGCQYWYNGSKFVENTESQLEIYLLASNHGQVQAEAQGNANASEENILLEFGDITSSEEHGKGPEFRLFSYDSILSATDNFSSMNRLGEGGFGPVYKDFNFMCQVFFLGPDPAGRELLDWKRRINIIEGVAQGLLYLHKYSRLRVIHRDLKASNILLDSEMNPKISDFGMARIFGRNDSEANTNRIVGT</sequence>
<evidence type="ECO:0000313" key="25">
    <source>
        <dbReference type="Proteomes" id="UP001417504"/>
    </source>
</evidence>
<keyword evidence="8 20" id="KW-0732">Signal</keyword>
<keyword evidence="12" id="KW-0067">ATP-binding</keyword>
<evidence type="ECO:0000256" key="13">
    <source>
        <dbReference type="ARBA" id="ARBA00022989"/>
    </source>
</evidence>
<dbReference type="GO" id="GO:0030246">
    <property type="term" value="F:carbohydrate binding"/>
    <property type="evidence" value="ECO:0007669"/>
    <property type="project" value="UniProtKB-KW"/>
</dbReference>
<dbReference type="InterPro" id="IPR000719">
    <property type="entry name" value="Prot_kinase_dom"/>
</dbReference>
<evidence type="ECO:0000256" key="7">
    <source>
        <dbReference type="ARBA" id="ARBA00022692"/>
    </source>
</evidence>
<evidence type="ECO:0000256" key="2">
    <source>
        <dbReference type="ARBA" id="ARBA00012513"/>
    </source>
</evidence>
<evidence type="ECO:0000256" key="8">
    <source>
        <dbReference type="ARBA" id="ARBA00022729"/>
    </source>
</evidence>
<dbReference type="InterPro" id="IPR001480">
    <property type="entry name" value="Bulb-type_lectin_dom"/>
</dbReference>
<gene>
    <name evidence="24" type="ORF">Sjap_021258</name>
</gene>
<keyword evidence="4" id="KW-0723">Serine/threonine-protein kinase</keyword>
<dbReference type="EMBL" id="JBBNAE010000009">
    <property type="protein sequence ID" value="KAK9095761.1"/>
    <property type="molecule type" value="Genomic_DNA"/>
</dbReference>
<evidence type="ECO:0000256" key="16">
    <source>
        <dbReference type="ARBA" id="ARBA00023170"/>
    </source>
</evidence>
<keyword evidence="7" id="KW-0812">Transmembrane</keyword>
<evidence type="ECO:0000256" key="19">
    <source>
        <dbReference type="ARBA" id="ARBA00048679"/>
    </source>
</evidence>
<dbReference type="InterPro" id="IPR036426">
    <property type="entry name" value="Bulb-type_lectin_dom_sf"/>
</dbReference>
<evidence type="ECO:0000259" key="21">
    <source>
        <dbReference type="PROSITE" id="PS50011"/>
    </source>
</evidence>
<dbReference type="SMART" id="SM00108">
    <property type="entry name" value="B_lectin"/>
    <property type="match status" value="1"/>
</dbReference>
<dbReference type="FunFam" id="2.90.10.10:FF:000009">
    <property type="entry name" value="Receptor-like serine/threonine-protein kinase SD1-8"/>
    <property type="match status" value="1"/>
</dbReference>
<dbReference type="InterPro" id="IPR003609">
    <property type="entry name" value="Pan_app"/>
</dbReference>
<comment type="catalytic activity">
    <reaction evidence="18">
        <text>L-threonyl-[protein] + ATP = O-phospho-L-threonyl-[protein] + ADP + H(+)</text>
        <dbReference type="Rhea" id="RHEA:46608"/>
        <dbReference type="Rhea" id="RHEA-COMP:11060"/>
        <dbReference type="Rhea" id="RHEA-COMP:11605"/>
        <dbReference type="ChEBI" id="CHEBI:15378"/>
        <dbReference type="ChEBI" id="CHEBI:30013"/>
        <dbReference type="ChEBI" id="CHEBI:30616"/>
        <dbReference type="ChEBI" id="CHEBI:61977"/>
        <dbReference type="ChEBI" id="CHEBI:456216"/>
        <dbReference type="EC" id="2.7.11.1"/>
    </reaction>
</comment>
<dbReference type="Pfam" id="PF08276">
    <property type="entry name" value="PAN_2"/>
    <property type="match status" value="1"/>
</dbReference>
<keyword evidence="14" id="KW-0472">Membrane</keyword>
<evidence type="ECO:0000256" key="17">
    <source>
        <dbReference type="ARBA" id="ARBA00023180"/>
    </source>
</evidence>
<evidence type="ECO:0000256" key="6">
    <source>
        <dbReference type="ARBA" id="ARBA00022679"/>
    </source>
</evidence>
<keyword evidence="25" id="KW-1185">Reference proteome</keyword>
<feature type="signal peptide" evidence="20">
    <location>
        <begin position="1"/>
        <end position="22"/>
    </location>
</feature>
<dbReference type="PROSITE" id="PS00108">
    <property type="entry name" value="PROTEIN_KINASE_ST"/>
    <property type="match status" value="1"/>
</dbReference>
<evidence type="ECO:0000256" key="1">
    <source>
        <dbReference type="ARBA" id="ARBA00004251"/>
    </source>
</evidence>
<feature type="domain" description="Bulb-type lectin" evidence="22">
    <location>
        <begin position="23"/>
        <end position="148"/>
    </location>
</feature>
<protein>
    <recommendedName>
        <fullName evidence="2">non-specific serine/threonine protein kinase</fullName>
        <ecNumber evidence="2">2.7.11.1</ecNumber>
    </recommendedName>
</protein>
<dbReference type="AlphaFoldDB" id="A0AAP0HTA9"/>
<evidence type="ECO:0000256" key="9">
    <source>
        <dbReference type="ARBA" id="ARBA00022734"/>
    </source>
</evidence>
<dbReference type="FunFam" id="1.10.510.10:FF:001023">
    <property type="entry name" value="Os07g0541700 protein"/>
    <property type="match status" value="1"/>
</dbReference>
<dbReference type="GO" id="GO:0005886">
    <property type="term" value="C:plasma membrane"/>
    <property type="evidence" value="ECO:0007669"/>
    <property type="project" value="UniProtKB-SubCell"/>
</dbReference>